<dbReference type="GO" id="GO:0052621">
    <property type="term" value="F:diguanylate cyclase activity"/>
    <property type="evidence" value="ECO:0007669"/>
    <property type="project" value="TreeGrafter"/>
</dbReference>
<dbReference type="InterPro" id="IPR029787">
    <property type="entry name" value="Nucleotide_cyclase"/>
</dbReference>
<gene>
    <name evidence="3" type="ORF">LR394_36960</name>
</gene>
<reference evidence="3" key="1">
    <citation type="submission" date="2021-11" db="EMBL/GenBank/DDBJ databases">
        <title>Streptomyces corallinus and Kineosporia corallina sp. nov., two new coral-derived marine actinobacteria.</title>
        <authorList>
            <person name="Buangrab K."/>
            <person name="Sutthacheep M."/>
            <person name="Yeemin T."/>
            <person name="Harunari E."/>
            <person name="Igarashi Y."/>
            <person name="Sripreechasak P."/>
            <person name="Kanchanasin P."/>
            <person name="Tanasupawat S."/>
            <person name="Phongsopitanun W."/>
        </authorList>
    </citation>
    <scope>NUCLEOTIDE SEQUENCE</scope>
    <source>
        <strain evidence="3">JCM 31032</strain>
    </source>
</reference>
<accession>A0A9X1NK87</accession>
<evidence type="ECO:0000256" key="1">
    <source>
        <dbReference type="SAM" id="Phobius"/>
    </source>
</evidence>
<evidence type="ECO:0000259" key="2">
    <source>
        <dbReference type="PROSITE" id="PS50887"/>
    </source>
</evidence>
<name>A0A9X1NK87_9ACTN</name>
<feature type="domain" description="GGDEF" evidence="2">
    <location>
        <begin position="383"/>
        <end position="504"/>
    </location>
</feature>
<feature type="transmembrane region" description="Helical" evidence="1">
    <location>
        <begin position="66"/>
        <end position="84"/>
    </location>
</feature>
<evidence type="ECO:0000313" key="4">
    <source>
        <dbReference type="Proteomes" id="UP001138997"/>
    </source>
</evidence>
<dbReference type="InterPro" id="IPR003018">
    <property type="entry name" value="GAF"/>
</dbReference>
<dbReference type="AlphaFoldDB" id="A0A9X1NK87"/>
<dbReference type="InterPro" id="IPR050469">
    <property type="entry name" value="Diguanylate_Cyclase"/>
</dbReference>
<dbReference type="RefSeq" id="WP_231449353.1">
    <property type="nucleotide sequence ID" value="NZ_JAJOMB010000030.1"/>
</dbReference>
<proteinExistence type="predicted"/>
<dbReference type="EMBL" id="JAJOMB010000030">
    <property type="protein sequence ID" value="MCD5316502.1"/>
    <property type="molecule type" value="Genomic_DNA"/>
</dbReference>
<dbReference type="Gene3D" id="3.30.450.40">
    <property type="match status" value="1"/>
</dbReference>
<keyword evidence="1" id="KW-1133">Transmembrane helix</keyword>
<dbReference type="Gene3D" id="3.30.70.270">
    <property type="match status" value="1"/>
</dbReference>
<dbReference type="Pfam" id="PF00990">
    <property type="entry name" value="GGDEF"/>
    <property type="match status" value="1"/>
</dbReference>
<dbReference type="InterPro" id="IPR029016">
    <property type="entry name" value="GAF-like_dom_sf"/>
</dbReference>
<feature type="transmembrane region" description="Helical" evidence="1">
    <location>
        <begin position="91"/>
        <end position="116"/>
    </location>
</feature>
<dbReference type="SMART" id="SM00267">
    <property type="entry name" value="GGDEF"/>
    <property type="match status" value="1"/>
</dbReference>
<protein>
    <submittedName>
        <fullName evidence="3">Sensor domain-containing diguanylate cyclase</fullName>
    </submittedName>
</protein>
<sequence>MESKRPGWFGGAGRWLRAWLVPGLDEGAQRRRKGRLAACLYIVADIYAGLVTWQNWHITQARVPQLVIIGAVALLAVTLLVLPWRRFSDSVLIWPVVPSAFLLVLGEGMTGVLGHYQPIFMLSMGYAGLVLRPGRTALLMVLNLALLGVVAGLGRQQESLFEVAGTILFGGVIGELIASAIWAQKRQRSVLEQLHAGLRPLLEAQTEQDAARLVSELAVHVLRADGVLSLILEPEDATGQTMTARGGAGGGADYGGVTVSVNNEQSGAGIAARTRRHLFVPDAPHSPLVSQQYVARYSAASILYVPILVGDRLIGVMVMWWTAPISDLDRFTDQVLELLSIQAGPVLERVRQVEDLDRAATTDSLTGVLNRRAFEHGMAHLAEDAVLLLFDLDRFKALNDSQGHPAGDRVLRSFAAALARSVRESDLVCRIGGDEFAVIASGEEKVAQAMLERLEAVWTSPEDVGFSAGYALRRPGEAPDALNARADEALYTEKNRRRGRARIS</sequence>
<dbReference type="PANTHER" id="PTHR45138:SF9">
    <property type="entry name" value="DIGUANYLATE CYCLASE DGCM-RELATED"/>
    <property type="match status" value="1"/>
</dbReference>
<comment type="caution">
    <text evidence="3">The sequence shown here is derived from an EMBL/GenBank/DDBJ whole genome shotgun (WGS) entry which is preliminary data.</text>
</comment>
<feature type="transmembrane region" description="Helical" evidence="1">
    <location>
        <begin position="136"/>
        <end position="153"/>
    </location>
</feature>
<dbReference type="CDD" id="cd01949">
    <property type="entry name" value="GGDEF"/>
    <property type="match status" value="1"/>
</dbReference>
<dbReference type="PROSITE" id="PS50887">
    <property type="entry name" value="GGDEF"/>
    <property type="match status" value="1"/>
</dbReference>
<dbReference type="SUPFAM" id="SSF55781">
    <property type="entry name" value="GAF domain-like"/>
    <property type="match status" value="1"/>
</dbReference>
<dbReference type="NCBIfam" id="TIGR00254">
    <property type="entry name" value="GGDEF"/>
    <property type="match status" value="1"/>
</dbReference>
<keyword evidence="4" id="KW-1185">Reference proteome</keyword>
<dbReference type="InterPro" id="IPR043128">
    <property type="entry name" value="Rev_trsase/Diguanyl_cyclase"/>
</dbReference>
<organism evidence="3 4">
    <name type="scientific">Kineosporia babensis</name>
    <dbReference type="NCBI Taxonomy" id="499548"/>
    <lineage>
        <taxon>Bacteria</taxon>
        <taxon>Bacillati</taxon>
        <taxon>Actinomycetota</taxon>
        <taxon>Actinomycetes</taxon>
        <taxon>Kineosporiales</taxon>
        <taxon>Kineosporiaceae</taxon>
        <taxon>Kineosporia</taxon>
    </lineage>
</organism>
<dbReference type="Proteomes" id="UP001138997">
    <property type="component" value="Unassembled WGS sequence"/>
</dbReference>
<dbReference type="InterPro" id="IPR000160">
    <property type="entry name" value="GGDEF_dom"/>
</dbReference>
<keyword evidence="1" id="KW-0472">Membrane</keyword>
<keyword evidence="1" id="KW-0812">Transmembrane</keyword>
<dbReference type="PANTHER" id="PTHR45138">
    <property type="entry name" value="REGULATORY COMPONENTS OF SENSORY TRANSDUCTION SYSTEM"/>
    <property type="match status" value="1"/>
</dbReference>
<dbReference type="Pfam" id="PF13185">
    <property type="entry name" value="GAF_2"/>
    <property type="match status" value="1"/>
</dbReference>
<evidence type="ECO:0000313" key="3">
    <source>
        <dbReference type="EMBL" id="MCD5316502.1"/>
    </source>
</evidence>
<dbReference type="SUPFAM" id="SSF55073">
    <property type="entry name" value="Nucleotide cyclase"/>
    <property type="match status" value="1"/>
</dbReference>
<feature type="transmembrane region" description="Helical" evidence="1">
    <location>
        <begin position="36"/>
        <end position="54"/>
    </location>
</feature>
<feature type="transmembrane region" description="Helical" evidence="1">
    <location>
        <begin position="160"/>
        <end position="183"/>
    </location>
</feature>